<organism evidence="2 3">
    <name type="scientific">Kitasatospora aburaviensis</name>
    <dbReference type="NCBI Taxonomy" id="67265"/>
    <lineage>
        <taxon>Bacteria</taxon>
        <taxon>Bacillati</taxon>
        <taxon>Actinomycetota</taxon>
        <taxon>Actinomycetes</taxon>
        <taxon>Kitasatosporales</taxon>
        <taxon>Streptomycetaceae</taxon>
        <taxon>Kitasatospora</taxon>
    </lineage>
</organism>
<keyword evidence="1" id="KW-0823">Tryptophan catabolism</keyword>
<evidence type="ECO:0000256" key="1">
    <source>
        <dbReference type="HAMAP-Rule" id="MF_01972"/>
    </source>
</evidence>
<keyword evidence="3" id="KW-1185">Reference proteome</keyword>
<accession>A0ABW1F1K1</accession>
<evidence type="ECO:0000313" key="2">
    <source>
        <dbReference type="EMBL" id="MFC5888187.1"/>
    </source>
</evidence>
<comment type="caution">
    <text evidence="1">Lacks conserved residue(s) required for the propagation of feature annotation.</text>
</comment>
<dbReference type="EMBL" id="JBHSOD010000036">
    <property type="protein sequence ID" value="MFC5888187.1"/>
    <property type="molecule type" value="Genomic_DNA"/>
</dbReference>
<protein>
    <recommendedName>
        <fullName evidence="1">Tryptophan 2,3-dioxygenase</fullName>
        <shortName evidence="1">TDO</shortName>
        <ecNumber evidence="1">1.13.11.11</ecNumber>
    </recommendedName>
    <alternativeName>
        <fullName evidence="1">Tryptamin 2,3-dioxygenase</fullName>
    </alternativeName>
    <alternativeName>
        <fullName evidence="1">Tryptophan oxygenase</fullName>
        <shortName evidence="1">TO</shortName>
        <shortName evidence="1">TRPO</shortName>
    </alternativeName>
    <alternativeName>
        <fullName evidence="1">Tryptophan pyrrolase</fullName>
    </alternativeName>
    <alternativeName>
        <fullName evidence="1">Tryptophanase</fullName>
    </alternativeName>
</protein>
<feature type="binding site" evidence="1">
    <location>
        <position position="114"/>
    </location>
    <ligand>
        <name>substrate</name>
    </ligand>
</feature>
<keyword evidence="1" id="KW-0223">Dioxygenase</keyword>
<name>A0ABW1F1K1_9ACTN</name>
<reference evidence="3" key="1">
    <citation type="journal article" date="2019" name="Int. J. Syst. Evol. Microbiol.">
        <title>The Global Catalogue of Microorganisms (GCM) 10K type strain sequencing project: providing services to taxonomists for standard genome sequencing and annotation.</title>
        <authorList>
            <consortium name="The Broad Institute Genomics Platform"/>
            <consortium name="The Broad Institute Genome Sequencing Center for Infectious Disease"/>
            <person name="Wu L."/>
            <person name="Ma J."/>
        </authorList>
    </citation>
    <scope>NUCLEOTIDE SEQUENCE [LARGE SCALE GENOMIC DNA]</scope>
    <source>
        <strain evidence="3">CGMCC 4.1469</strain>
    </source>
</reference>
<comment type="function">
    <text evidence="1">Heme-dependent dioxygenase that catalyzes the oxidative cleavage of the L-tryptophan (L-Trp) pyrrole ring and converts L-tryptophan to N-formyl-L-kynurenine. Catalyzes the oxidative cleavage of the indole moiety.</text>
</comment>
<evidence type="ECO:0000313" key="3">
    <source>
        <dbReference type="Proteomes" id="UP001596067"/>
    </source>
</evidence>
<dbReference type="SUPFAM" id="SSF140959">
    <property type="entry name" value="Indolic compounds 2,3-dioxygenase-like"/>
    <property type="match status" value="1"/>
</dbReference>
<comment type="catalytic activity">
    <reaction evidence="1">
        <text>L-tryptophan + O2 = N-formyl-L-kynurenine</text>
        <dbReference type="Rhea" id="RHEA:24536"/>
        <dbReference type="ChEBI" id="CHEBI:15379"/>
        <dbReference type="ChEBI" id="CHEBI:57912"/>
        <dbReference type="ChEBI" id="CHEBI:58629"/>
        <dbReference type="EC" id="1.13.11.11"/>
    </reaction>
</comment>
<proteinExistence type="inferred from homology"/>
<dbReference type="Proteomes" id="UP001596067">
    <property type="component" value="Unassembled WGS sequence"/>
</dbReference>
<keyword evidence="1" id="KW-0479">Metal-binding</keyword>
<dbReference type="EC" id="1.13.11.11" evidence="1"/>
<dbReference type="HAMAP" id="MF_01972">
    <property type="entry name" value="T23O"/>
    <property type="match status" value="1"/>
</dbReference>
<sequence>MINRTPVPGDAADLAVFAGTSPYEDYVHASVLGSLQQPFTDAPDEMGFLVTTQVMELWFKLIVHEWRAACDAFAKQDLPAALDALERSRRAHLSLNASWTPLAALTPVRFNGFRAAFGKASGAQSVRYRMMEFLLGEKSDAILDAHRGDPVEHSELGEHLHAPSLWDEALHYLHSQGHEVPQAVLQRDVTQAYEPDEGVVEVWRRIYRGPQHDPLLRLGELLTDIAESVERWRTDHLLVVRRAMGARPGSAGTSGLDWLDRRARRRVFPELWTVRSDV</sequence>
<dbReference type="PANTHER" id="PTHR10138">
    <property type="entry name" value="TRYPTOPHAN 2,3-DIOXYGENASE"/>
    <property type="match status" value="1"/>
</dbReference>
<dbReference type="Pfam" id="PF03301">
    <property type="entry name" value="Trp_dioxygenase"/>
    <property type="match status" value="2"/>
</dbReference>
<dbReference type="InterPro" id="IPR037217">
    <property type="entry name" value="Trp/Indoleamine_2_3_dOase-like"/>
</dbReference>
<comment type="pathway">
    <text evidence="1">Amino-acid degradation; L-tryptophan degradation via kynurenine pathway; L-kynurenine from L-tryptophan: step 1/2.</text>
</comment>
<comment type="similarity">
    <text evidence="1">Belongs to the tryptophan 2,3-dioxygenase family.</text>
</comment>
<dbReference type="Gene3D" id="1.20.58.480">
    <property type="match status" value="1"/>
</dbReference>
<dbReference type="PANTHER" id="PTHR10138:SF0">
    <property type="entry name" value="TRYPTOPHAN 2,3-DIOXYGENASE"/>
    <property type="match status" value="1"/>
</dbReference>
<comment type="caution">
    <text evidence="2">The sequence shown here is derived from an EMBL/GenBank/DDBJ whole genome shotgun (WGS) entry which is preliminary data.</text>
</comment>
<keyword evidence="1" id="KW-0349">Heme</keyword>
<feature type="binding site" description="axial binding residue" evidence="1">
    <location>
        <position position="236"/>
    </location>
    <ligand>
        <name>heme</name>
        <dbReference type="ChEBI" id="CHEBI:30413"/>
    </ligand>
    <ligandPart>
        <name>Fe</name>
        <dbReference type="ChEBI" id="CHEBI:18248"/>
    </ligandPart>
</feature>
<comment type="cofactor">
    <cofactor evidence="1">
        <name>heme</name>
        <dbReference type="ChEBI" id="CHEBI:30413"/>
    </cofactor>
    <text evidence="1">Binds 1 heme group per subunit.</text>
</comment>
<dbReference type="InterPro" id="IPR004981">
    <property type="entry name" value="Trp_2_3_dOase"/>
</dbReference>
<dbReference type="RefSeq" id="WP_313766804.1">
    <property type="nucleotide sequence ID" value="NZ_BAAAVH010000014.1"/>
</dbReference>
<keyword evidence="1" id="KW-0560">Oxidoreductase</keyword>
<keyword evidence="1" id="KW-0408">Iron</keyword>
<gene>
    <name evidence="1" type="primary">kynA</name>
    <name evidence="2" type="ORF">ACFP0N_24805</name>
</gene>
<comment type="subunit">
    <text evidence="1">Homotetramer.</text>
</comment>